<dbReference type="InterPro" id="IPR032675">
    <property type="entry name" value="LRR_dom_sf"/>
</dbReference>
<feature type="domain" description="R13L1/DRL21-like LRR repeat region" evidence="1">
    <location>
        <begin position="56"/>
        <end position="180"/>
    </location>
</feature>
<accession>A0AAP0PBE6</accession>
<dbReference type="SUPFAM" id="SSF52058">
    <property type="entry name" value="L domain-like"/>
    <property type="match status" value="1"/>
</dbReference>
<reference evidence="2 3" key="1">
    <citation type="submission" date="2024-01" db="EMBL/GenBank/DDBJ databases">
        <title>Genome assemblies of Stephania.</title>
        <authorList>
            <person name="Yang L."/>
        </authorList>
    </citation>
    <scope>NUCLEOTIDE SEQUENCE [LARGE SCALE GENOMIC DNA]</scope>
    <source>
        <strain evidence="2">QJT</strain>
        <tissue evidence="2">Leaf</tissue>
    </source>
</reference>
<dbReference type="Proteomes" id="UP001417504">
    <property type="component" value="Unassembled WGS sequence"/>
</dbReference>
<dbReference type="Gene3D" id="3.80.10.10">
    <property type="entry name" value="Ribonuclease Inhibitor"/>
    <property type="match status" value="2"/>
</dbReference>
<evidence type="ECO:0000313" key="3">
    <source>
        <dbReference type="Proteomes" id="UP001417504"/>
    </source>
</evidence>
<keyword evidence="3" id="KW-1185">Reference proteome</keyword>
<dbReference type="PANTHER" id="PTHR47186:SF3">
    <property type="entry name" value="OS09G0267800 PROTEIN"/>
    <property type="match status" value="1"/>
</dbReference>
<dbReference type="AlphaFoldDB" id="A0AAP0PBE6"/>
<name>A0AAP0PBE6_9MAGN</name>
<dbReference type="PANTHER" id="PTHR47186">
    <property type="entry name" value="LEUCINE-RICH REPEAT-CONTAINING PROTEIN 57"/>
    <property type="match status" value="1"/>
</dbReference>
<evidence type="ECO:0000259" key="1">
    <source>
        <dbReference type="Pfam" id="PF25019"/>
    </source>
</evidence>
<proteinExistence type="predicted"/>
<gene>
    <name evidence="2" type="ORF">Sjap_009037</name>
</gene>
<evidence type="ECO:0000313" key="2">
    <source>
        <dbReference type="EMBL" id="KAK9138443.1"/>
    </source>
</evidence>
<organism evidence="2 3">
    <name type="scientific">Stephania japonica</name>
    <dbReference type="NCBI Taxonomy" id="461633"/>
    <lineage>
        <taxon>Eukaryota</taxon>
        <taxon>Viridiplantae</taxon>
        <taxon>Streptophyta</taxon>
        <taxon>Embryophyta</taxon>
        <taxon>Tracheophyta</taxon>
        <taxon>Spermatophyta</taxon>
        <taxon>Magnoliopsida</taxon>
        <taxon>Ranunculales</taxon>
        <taxon>Menispermaceae</taxon>
        <taxon>Menispermoideae</taxon>
        <taxon>Cissampelideae</taxon>
        <taxon>Stephania</taxon>
    </lineage>
</organism>
<protein>
    <recommendedName>
        <fullName evidence="1">R13L1/DRL21-like LRR repeat region domain-containing protein</fullName>
    </recommendedName>
</protein>
<comment type="caution">
    <text evidence="2">The sequence shown here is derived from an EMBL/GenBank/DDBJ whole genome shotgun (WGS) entry which is preliminary data.</text>
</comment>
<dbReference type="InterPro" id="IPR056789">
    <property type="entry name" value="LRR_R13L1-DRL21"/>
</dbReference>
<dbReference type="EMBL" id="JBBNAE010000003">
    <property type="protein sequence ID" value="KAK9138443.1"/>
    <property type="molecule type" value="Genomic_DNA"/>
</dbReference>
<sequence>MLNELPEYLTNLKNLSHLYLLQHTTWKKIPQGIGKPHFLRTLPICVVSEEDAGCGIAMLGNLNDLRGSLKIYDLRHVKEARLARIANLIDKRGLRKLILGWSTSIGDDDDFNVLEELQRHSNLKRLSIENFGGDRFPHWVSSGLALPNIISISMDDCDHCEHVPSFAELPCLEKLNIESMMRVKSMGSGMSSYRSLKKLHLKRLQNLEEWLEEEVMFPCLEMCIEDCPNLRRAPHSFPSLKSLVLDDVGGTGVVSITSSLTSLASLTIGECEDLVLLSKACLLKNHQLEEAIVYDCPQLQAFAQNNNGEEVDVVECSLQELKLGGCPKLKKL</sequence>
<dbReference type="Pfam" id="PF25019">
    <property type="entry name" value="LRR_R13L1-DRL21"/>
    <property type="match status" value="1"/>
</dbReference>